<proteinExistence type="predicted"/>
<comment type="caution">
    <text evidence="1">The sequence shown here is derived from an EMBL/GenBank/DDBJ whole genome shotgun (WGS) entry which is preliminary data.</text>
</comment>
<gene>
    <name evidence="1" type="ORF">LX64_01234</name>
</gene>
<dbReference type="EMBL" id="QLLL01000002">
    <property type="protein sequence ID" value="RAJ08581.1"/>
    <property type="molecule type" value="Genomic_DNA"/>
</dbReference>
<protein>
    <submittedName>
        <fullName evidence="1">Uncharacterized protein DUF4302</fullName>
    </submittedName>
</protein>
<dbReference type="RefSeq" id="WP_158538544.1">
    <property type="nucleotide sequence ID" value="NZ_QLLL01000002.1"/>
</dbReference>
<reference evidence="1 2" key="1">
    <citation type="submission" date="2018-06" db="EMBL/GenBank/DDBJ databases">
        <title>Genomic Encyclopedia of Archaeal and Bacterial Type Strains, Phase II (KMG-II): from individual species to whole genera.</title>
        <authorList>
            <person name="Goeker M."/>
        </authorList>
    </citation>
    <scope>NUCLEOTIDE SEQUENCE [LARGE SCALE GENOMIC DNA]</scope>
    <source>
        <strain evidence="1 2">DSM 23857</strain>
    </source>
</reference>
<dbReference type="AlphaFoldDB" id="A0A327QW53"/>
<evidence type="ECO:0000313" key="1">
    <source>
        <dbReference type="EMBL" id="RAJ08581.1"/>
    </source>
</evidence>
<keyword evidence="2" id="KW-1185">Reference proteome</keyword>
<name>A0A327QW53_9BACT</name>
<dbReference type="Pfam" id="PF14135">
    <property type="entry name" value="DUF4302"/>
    <property type="match status" value="1"/>
</dbReference>
<accession>A0A327QW53</accession>
<dbReference type="OrthoDB" id="707849at2"/>
<dbReference type="InterPro" id="IPR025396">
    <property type="entry name" value="DUF4302"/>
</dbReference>
<dbReference type="Proteomes" id="UP000249547">
    <property type="component" value="Unassembled WGS sequence"/>
</dbReference>
<dbReference type="PROSITE" id="PS51257">
    <property type="entry name" value="PROKAR_LIPOPROTEIN"/>
    <property type="match status" value="1"/>
</dbReference>
<organism evidence="1 2">
    <name type="scientific">Chitinophaga skermanii</name>
    <dbReference type="NCBI Taxonomy" id="331697"/>
    <lineage>
        <taxon>Bacteria</taxon>
        <taxon>Pseudomonadati</taxon>
        <taxon>Bacteroidota</taxon>
        <taxon>Chitinophagia</taxon>
        <taxon>Chitinophagales</taxon>
        <taxon>Chitinophagaceae</taxon>
        <taxon>Chitinophaga</taxon>
    </lineage>
</organism>
<evidence type="ECO:0000313" key="2">
    <source>
        <dbReference type="Proteomes" id="UP000249547"/>
    </source>
</evidence>
<sequence>MKNILIPGLLLAIISITACRKIDSDPVFGQRPDERLMEILEKADQQLKSSEFGYQAYLFPSEGGNGGFAFYVKFDPNNRVQMYSDINASTSSQVGSSSYRLKAIQTPSLFFDTYNYMHVLSDPDNPLGIGGRAVGNYGDFEFSIDSTKGDTIHLTGNKQKSPFVLVKASQADANFYKNNGLYRLDSTLRDYMTNATFLYVEDAKSGNYAFSLNADTRVVSLSRVEGGEVVSLNTEYALAPYGLYLNKAITIGGVSYRYIYWDAATKSLYFKNGDTRINIKNGTTAIIPFWRYIGVDFNSLVINDSPMDGWSTDFTTKWNAARVAMLNGPYTLRMGYLFLTFNKDVKLMTINLFIYQGANQFLATYPYSYTVTEDGVFKFKKAGDPNGNGGLIAANMAPLLNHIENDRFTTDYFIHPVEGVMGMMKSVENPAFSFSTYTTNF</sequence>